<evidence type="ECO:0000313" key="2">
    <source>
        <dbReference type="EMBL" id="ORX76876.1"/>
    </source>
</evidence>
<comment type="caution">
    <text evidence="2">The sequence shown here is derived from an EMBL/GenBank/DDBJ whole genome shotgun (WGS) entry which is preliminary data.</text>
</comment>
<keyword evidence="3" id="KW-1185">Reference proteome</keyword>
<organism evidence="2 3">
    <name type="scientific">Anaeromyces robustus</name>
    <dbReference type="NCBI Taxonomy" id="1754192"/>
    <lineage>
        <taxon>Eukaryota</taxon>
        <taxon>Fungi</taxon>
        <taxon>Fungi incertae sedis</taxon>
        <taxon>Chytridiomycota</taxon>
        <taxon>Chytridiomycota incertae sedis</taxon>
        <taxon>Neocallimastigomycetes</taxon>
        <taxon>Neocallimastigales</taxon>
        <taxon>Neocallimastigaceae</taxon>
        <taxon>Anaeromyces</taxon>
    </lineage>
</organism>
<proteinExistence type="predicted"/>
<name>A0A1Y1WUH7_9FUNG</name>
<dbReference type="AlphaFoldDB" id="A0A1Y1WUH7"/>
<reference evidence="2 3" key="1">
    <citation type="submission" date="2016-08" db="EMBL/GenBank/DDBJ databases">
        <title>A Parts List for Fungal Cellulosomes Revealed by Comparative Genomics.</title>
        <authorList>
            <consortium name="DOE Joint Genome Institute"/>
            <person name="Haitjema C.H."/>
            <person name="Gilmore S.P."/>
            <person name="Henske J.K."/>
            <person name="Solomon K.V."/>
            <person name="De Groot R."/>
            <person name="Kuo A."/>
            <person name="Mondo S.J."/>
            <person name="Salamov A.A."/>
            <person name="Labutti K."/>
            <person name="Zhao Z."/>
            <person name="Chiniquy J."/>
            <person name="Barry K."/>
            <person name="Brewer H.M."/>
            <person name="Purvine S.O."/>
            <person name="Wright A.T."/>
            <person name="Boxma B."/>
            <person name="Van Alen T."/>
            <person name="Hackstein J.H."/>
            <person name="Baker S.E."/>
            <person name="Grigoriev I.V."/>
            <person name="O'Malley M.A."/>
        </authorList>
    </citation>
    <scope>NUCLEOTIDE SEQUENCE [LARGE SCALE GENOMIC DNA]</scope>
    <source>
        <strain evidence="2 3">S4</strain>
    </source>
</reference>
<dbReference type="Proteomes" id="UP000193944">
    <property type="component" value="Unassembled WGS sequence"/>
</dbReference>
<feature type="region of interest" description="Disordered" evidence="1">
    <location>
        <begin position="1"/>
        <end position="38"/>
    </location>
</feature>
<evidence type="ECO:0000256" key="1">
    <source>
        <dbReference type="SAM" id="MobiDB-lite"/>
    </source>
</evidence>
<gene>
    <name evidence="2" type="ORF">BCR32DRAFT_329148</name>
</gene>
<dbReference type="OrthoDB" id="2152501at2759"/>
<feature type="compositionally biased region" description="Basic residues" evidence="1">
    <location>
        <begin position="14"/>
        <end position="30"/>
    </location>
</feature>
<reference evidence="2 3" key="2">
    <citation type="submission" date="2016-08" db="EMBL/GenBank/DDBJ databases">
        <title>Pervasive Adenine N6-methylation of Active Genes in Fungi.</title>
        <authorList>
            <consortium name="DOE Joint Genome Institute"/>
            <person name="Mondo S.J."/>
            <person name="Dannebaum R.O."/>
            <person name="Kuo R.C."/>
            <person name="Labutti K."/>
            <person name="Haridas S."/>
            <person name="Kuo A."/>
            <person name="Salamov A."/>
            <person name="Ahrendt S.R."/>
            <person name="Lipzen A."/>
            <person name="Sullivan W."/>
            <person name="Andreopoulos W.B."/>
            <person name="Clum A."/>
            <person name="Lindquist E."/>
            <person name="Daum C."/>
            <person name="Ramamoorthy G.K."/>
            <person name="Gryganskyi A."/>
            <person name="Culley D."/>
            <person name="Magnuson J.K."/>
            <person name="James T.Y."/>
            <person name="O'Malley M.A."/>
            <person name="Stajich J.E."/>
            <person name="Spatafora J.W."/>
            <person name="Visel A."/>
            <person name="Grigoriev I.V."/>
        </authorList>
    </citation>
    <scope>NUCLEOTIDE SEQUENCE [LARGE SCALE GENOMIC DNA]</scope>
    <source>
        <strain evidence="2 3">S4</strain>
    </source>
</reference>
<dbReference type="EMBL" id="MCFG01000274">
    <property type="protein sequence ID" value="ORX76876.1"/>
    <property type="molecule type" value="Genomic_DNA"/>
</dbReference>
<accession>A0A1Y1WUH7</accession>
<sequence>MLRYASHHNYEKKAVRKSHEKTKSNKRKSRKNETISTDIEVKPEAFKTSKKNIKKYNNDDNDSYFQSENEYFVLKTWKDSWKRPLNNSIIIDDYSTSSEKIRTDKTSRRQNSRRNNYVVDMLTTDY</sequence>
<evidence type="ECO:0000313" key="3">
    <source>
        <dbReference type="Proteomes" id="UP000193944"/>
    </source>
</evidence>
<protein>
    <submittedName>
        <fullName evidence="2">Uncharacterized protein</fullName>
    </submittedName>
</protein>